<dbReference type="SMART" id="SM00849">
    <property type="entry name" value="Lactamase_B"/>
    <property type="match status" value="1"/>
</dbReference>
<dbReference type="SUPFAM" id="SSF56281">
    <property type="entry name" value="Metallo-hydrolase/oxidoreductase"/>
    <property type="match status" value="1"/>
</dbReference>
<dbReference type="Pfam" id="PF00753">
    <property type="entry name" value="Lactamase_B"/>
    <property type="match status" value="1"/>
</dbReference>
<dbReference type="Pfam" id="PF07521">
    <property type="entry name" value="RMMBL"/>
    <property type="match status" value="1"/>
</dbReference>
<evidence type="ECO:0000313" key="9">
    <source>
        <dbReference type="EMBL" id="KAK9822382.1"/>
    </source>
</evidence>
<dbReference type="AlphaFoldDB" id="A0AAW1QLV4"/>
<dbReference type="Proteomes" id="UP001445335">
    <property type="component" value="Unassembled WGS sequence"/>
</dbReference>
<evidence type="ECO:0000313" key="10">
    <source>
        <dbReference type="Proteomes" id="UP001445335"/>
    </source>
</evidence>
<gene>
    <name evidence="9" type="ORF">WJX81_006100</name>
</gene>
<feature type="compositionally biased region" description="Low complexity" evidence="7">
    <location>
        <begin position="537"/>
        <end position="549"/>
    </location>
</feature>
<dbReference type="EMBL" id="JALJOU010000088">
    <property type="protein sequence ID" value="KAK9822382.1"/>
    <property type="molecule type" value="Genomic_DNA"/>
</dbReference>
<evidence type="ECO:0000256" key="6">
    <source>
        <dbReference type="ARBA" id="ARBA00022884"/>
    </source>
</evidence>
<evidence type="ECO:0000256" key="4">
    <source>
        <dbReference type="ARBA" id="ARBA00022833"/>
    </source>
</evidence>
<keyword evidence="6" id="KW-0694">RNA-binding</keyword>
<feature type="domain" description="Metallo-beta-lactamase" evidence="8">
    <location>
        <begin position="55"/>
        <end position="252"/>
    </location>
</feature>
<keyword evidence="1" id="KW-0540">Nuclease</keyword>
<reference evidence="9 10" key="1">
    <citation type="journal article" date="2024" name="Nat. Commun.">
        <title>Phylogenomics reveals the evolutionary origins of lichenization in chlorophyte algae.</title>
        <authorList>
            <person name="Puginier C."/>
            <person name="Libourel C."/>
            <person name="Otte J."/>
            <person name="Skaloud P."/>
            <person name="Haon M."/>
            <person name="Grisel S."/>
            <person name="Petersen M."/>
            <person name="Berrin J.G."/>
            <person name="Delaux P.M."/>
            <person name="Dal Grande F."/>
            <person name="Keller J."/>
        </authorList>
    </citation>
    <scope>NUCLEOTIDE SEQUENCE [LARGE SCALE GENOMIC DNA]</scope>
    <source>
        <strain evidence="9 10">SAG 245.80</strain>
    </source>
</reference>
<dbReference type="Pfam" id="PF22505">
    <property type="entry name" value="RNase_J_b_CASP"/>
    <property type="match status" value="1"/>
</dbReference>
<dbReference type="GO" id="GO:0046872">
    <property type="term" value="F:metal ion binding"/>
    <property type="evidence" value="ECO:0007669"/>
    <property type="project" value="UniProtKB-KW"/>
</dbReference>
<proteinExistence type="predicted"/>
<sequence>MLPGARSPKLFVKSDGTEHLGSALAHLQDRPFPGPPGKDGPPLRVLPIGGLGEIGMNCMLVGVGDRYILIDAGLMFPDFTDLGMQKILPDTSFLAKWRDKIEAVIITHGHEDHIGAMPWVVPALDPNTPIFAGGFSMQLIKRRMMEFNLWNPDRFKVFRMRERFQLGPFECEPMRVTHSIPDCCGMILRSAAGNIVHTGDWKIDENPVDGETFDRSIFEDIGKEGVALLMSDSTNVLSPGRTTSEASVRKAIMERVMGHQGKGRVVTTQFASNVHRLAGVKAAADASGRKLCFIGMSLTTYLEAAHREGRAPFDPRELVPVHEIGGMNPSELLIVTTGSQAEPRAALSLAAKGESPLLKLSASDLVLYSAKVIPGNETRVMAMMNDLSALGPEIAMGRGENLHTSGHAYRRAPGIVGLEELEEVLRLAKPQHFLPVHGEYAFLCAHAQLARDAGVHRTSVIRNGQMLGVAEQRSRGAISSGSMQLLGEAKLQLFYNDGNNGTGTADEMALEERTLLATEGIVVAAVEVARPPPPPTGDGAAAAEAGTSEPAMAEEELARLLPRLRARIRLTTRALWTNSGIMLEDLHKAANSAVQRLPWDSPPAAVERSVKQAISRSCAAYNGRKPEVIVIVHEADARAGAAVARAEALRQADARLRGTSPTAAGAEPAGGWARKGQSGTGRARGAKAKGPRSAGPSATPLPAAVLRQRRAANPREQPAAAGAGERIEPG</sequence>
<evidence type="ECO:0000256" key="5">
    <source>
        <dbReference type="ARBA" id="ARBA00022839"/>
    </source>
</evidence>
<name>A0AAW1QLV4_9CHLO</name>
<keyword evidence="10" id="KW-1185">Reference proteome</keyword>
<accession>A0AAW1QLV4</accession>
<dbReference type="Gene3D" id="3.40.50.10710">
    <property type="entry name" value="Metallo-hydrolase/oxidoreductase"/>
    <property type="match status" value="1"/>
</dbReference>
<dbReference type="InterPro" id="IPR001279">
    <property type="entry name" value="Metallo-B-lactamas"/>
</dbReference>
<feature type="region of interest" description="Disordered" evidence="7">
    <location>
        <begin position="530"/>
        <end position="549"/>
    </location>
</feature>
<keyword evidence="5" id="KW-0269">Exonuclease</keyword>
<dbReference type="GO" id="GO:0003723">
    <property type="term" value="F:RNA binding"/>
    <property type="evidence" value="ECO:0007669"/>
    <property type="project" value="UniProtKB-KW"/>
</dbReference>
<evidence type="ECO:0000256" key="2">
    <source>
        <dbReference type="ARBA" id="ARBA00022723"/>
    </source>
</evidence>
<dbReference type="Gene3D" id="3.60.15.10">
    <property type="entry name" value="Ribonuclease Z/Hydroxyacylglutathione hydrolase-like"/>
    <property type="match status" value="1"/>
</dbReference>
<feature type="region of interest" description="Disordered" evidence="7">
    <location>
        <begin position="654"/>
        <end position="730"/>
    </location>
</feature>
<dbReference type="InterPro" id="IPR042173">
    <property type="entry name" value="RNase_J_2"/>
</dbReference>
<keyword evidence="4" id="KW-0862">Zinc</keyword>
<evidence type="ECO:0000256" key="3">
    <source>
        <dbReference type="ARBA" id="ARBA00022801"/>
    </source>
</evidence>
<dbReference type="InterPro" id="IPR036866">
    <property type="entry name" value="RibonucZ/Hydroxyglut_hydro"/>
</dbReference>
<keyword evidence="3" id="KW-0378">Hydrolase</keyword>
<dbReference type="PANTHER" id="PTHR43694">
    <property type="entry name" value="RIBONUCLEASE J"/>
    <property type="match status" value="1"/>
</dbReference>
<evidence type="ECO:0000259" key="8">
    <source>
        <dbReference type="SMART" id="SM00849"/>
    </source>
</evidence>
<dbReference type="CDD" id="cd07714">
    <property type="entry name" value="RNaseJ_MBL-fold"/>
    <property type="match status" value="1"/>
</dbReference>
<dbReference type="PANTHER" id="PTHR43694:SF1">
    <property type="entry name" value="RIBONUCLEASE J"/>
    <property type="match status" value="1"/>
</dbReference>
<dbReference type="InterPro" id="IPR055132">
    <property type="entry name" value="RNase_J_b_CASP"/>
</dbReference>
<dbReference type="GO" id="GO:0004527">
    <property type="term" value="F:exonuclease activity"/>
    <property type="evidence" value="ECO:0007669"/>
    <property type="project" value="UniProtKB-KW"/>
</dbReference>
<dbReference type="InterPro" id="IPR011108">
    <property type="entry name" value="RMMBL"/>
</dbReference>
<keyword evidence="2" id="KW-0479">Metal-binding</keyword>
<evidence type="ECO:0000256" key="7">
    <source>
        <dbReference type="SAM" id="MobiDB-lite"/>
    </source>
</evidence>
<evidence type="ECO:0000256" key="1">
    <source>
        <dbReference type="ARBA" id="ARBA00022722"/>
    </source>
</evidence>
<protein>
    <recommendedName>
        <fullName evidence="8">Metallo-beta-lactamase domain-containing protein</fullName>
    </recommendedName>
</protein>
<organism evidence="9 10">
    <name type="scientific">Elliptochloris bilobata</name>
    <dbReference type="NCBI Taxonomy" id="381761"/>
    <lineage>
        <taxon>Eukaryota</taxon>
        <taxon>Viridiplantae</taxon>
        <taxon>Chlorophyta</taxon>
        <taxon>core chlorophytes</taxon>
        <taxon>Trebouxiophyceae</taxon>
        <taxon>Trebouxiophyceae incertae sedis</taxon>
        <taxon>Elliptochloris clade</taxon>
        <taxon>Elliptochloris</taxon>
    </lineage>
</organism>
<comment type="caution">
    <text evidence="9">The sequence shown here is derived from an EMBL/GenBank/DDBJ whole genome shotgun (WGS) entry which is preliminary data.</text>
</comment>